<evidence type="ECO:0000256" key="1">
    <source>
        <dbReference type="SAM" id="SignalP"/>
    </source>
</evidence>
<gene>
    <name evidence="2" type="ORF">ACFSQ0_09400</name>
</gene>
<name>A0ABW5SFN0_9FLAO</name>
<comment type="caution">
    <text evidence="2">The sequence shown here is derived from an EMBL/GenBank/DDBJ whole genome shotgun (WGS) entry which is preliminary data.</text>
</comment>
<dbReference type="SUPFAM" id="SSF103515">
    <property type="entry name" value="Autotransporter"/>
    <property type="match status" value="1"/>
</dbReference>
<feature type="signal peptide" evidence="1">
    <location>
        <begin position="1"/>
        <end position="19"/>
    </location>
</feature>
<protein>
    <submittedName>
        <fullName evidence="2">Autotransporter outer membrane beta-barrel domain-containing protein</fullName>
    </submittedName>
</protein>
<keyword evidence="3" id="KW-1185">Reference proteome</keyword>
<dbReference type="EMBL" id="JBHULZ010000041">
    <property type="protein sequence ID" value="MFD2698205.1"/>
    <property type="molecule type" value="Genomic_DNA"/>
</dbReference>
<sequence>MKKILTAGLALFISLSAWAQEEDFKHSEVKLNIANTIAIASVEVGYEYFFGYDQAIDVEVLINDRINYHSEKGSRDFNTNSLKLGYVYYFGLEMPGSGVYINPFLKYRFGEFEEKVTKAVEGNDVRVKQVTDMDSFMIGIGAGYKWNFNDRFVIGPYANIARNFSDEVKDRFSSIEFNAGLSIGYRF</sequence>
<reference evidence="3" key="1">
    <citation type="journal article" date="2019" name="Int. J. Syst. Evol. Microbiol.">
        <title>The Global Catalogue of Microorganisms (GCM) 10K type strain sequencing project: providing services to taxonomists for standard genome sequencing and annotation.</title>
        <authorList>
            <consortium name="The Broad Institute Genomics Platform"/>
            <consortium name="The Broad Institute Genome Sequencing Center for Infectious Disease"/>
            <person name="Wu L."/>
            <person name="Ma J."/>
        </authorList>
    </citation>
    <scope>NUCLEOTIDE SEQUENCE [LARGE SCALE GENOMIC DNA]</scope>
    <source>
        <strain evidence="3">KCTC 42255</strain>
    </source>
</reference>
<dbReference type="Gene3D" id="2.40.160.20">
    <property type="match status" value="1"/>
</dbReference>
<dbReference type="InterPro" id="IPR036709">
    <property type="entry name" value="Autotransporte_beta_dom_sf"/>
</dbReference>
<dbReference type="Proteomes" id="UP001597357">
    <property type="component" value="Unassembled WGS sequence"/>
</dbReference>
<organism evidence="2 3">
    <name type="scientific">Mesonia sediminis</name>
    <dbReference type="NCBI Taxonomy" id="1703946"/>
    <lineage>
        <taxon>Bacteria</taxon>
        <taxon>Pseudomonadati</taxon>
        <taxon>Bacteroidota</taxon>
        <taxon>Flavobacteriia</taxon>
        <taxon>Flavobacteriales</taxon>
        <taxon>Flavobacteriaceae</taxon>
        <taxon>Mesonia</taxon>
    </lineage>
</organism>
<feature type="chain" id="PRO_5046991615" evidence="1">
    <location>
        <begin position="20"/>
        <end position="187"/>
    </location>
</feature>
<accession>A0ABW5SFN0</accession>
<proteinExistence type="predicted"/>
<dbReference type="NCBIfam" id="TIGR01414">
    <property type="entry name" value="autotrans_barl"/>
    <property type="match status" value="1"/>
</dbReference>
<evidence type="ECO:0000313" key="3">
    <source>
        <dbReference type="Proteomes" id="UP001597357"/>
    </source>
</evidence>
<dbReference type="RefSeq" id="WP_379047386.1">
    <property type="nucleotide sequence ID" value="NZ_JBHULZ010000041.1"/>
</dbReference>
<keyword evidence="1" id="KW-0732">Signal</keyword>
<evidence type="ECO:0000313" key="2">
    <source>
        <dbReference type="EMBL" id="MFD2698205.1"/>
    </source>
</evidence>
<dbReference type="InterPro" id="IPR006315">
    <property type="entry name" value="OM_autotransptr_brl_dom"/>
</dbReference>